<sequence length="245" mass="27988">METFSPTSNSLDCLDLQEKSDENVDVSNLYLVGKILASKNLNKTAVLNIIQGAWKTRAKLVISSWLNNIFLFQFIDPEDRQRVLMEAPWSVMGYLLVLQPLALGRSVEQMDFKWSPFWIQVYGTPVAKLTRQNGEIIGRRIGNLIGVEALHDSLLLERSFLRLRVEVDVSKPLPRGFILQHHGSKDKESWVSYKYEKLSDFCYDYGRLGHESSSCTFVSREEGKNSGYGPELRTSRAPRLDTPEK</sequence>
<accession>A0ACC0GZ68</accession>
<keyword evidence="2" id="KW-1185">Reference proteome</keyword>
<gene>
    <name evidence="1" type="ORF">LOK49_LG07G00566</name>
</gene>
<dbReference type="EMBL" id="CM045764">
    <property type="protein sequence ID" value="KAI8005848.1"/>
    <property type="molecule type" value="Genomic_DNA"/>
</dbReference>
<dbReference type="Proteomes" id="UP001060215">
    <property type="component" value="Chromosome 7"/>
</dbReference>
<reference evidence="1 2" key="1">
    <citation type="journal article" date="2022" name="Plant J.">
        <title>Chromosome-level genome of Camellia lanceoleosa provides a valuable resource for understanding genome evolution and self-incompatibility.</title>
        <authorList>
            <person name="Gong W."/>
            <person name="Xiao S."/>
            <person name="Wang L."/>
            <person name="Liao Z."/>
            <person name="Chang Y."/>
            <person name="Mo W."/>
            <person name="Hu G."/>
            <person name="Li W."/>
            <person name="Zhao G."/>
            <person name="Zhu H."/>
            <person name="Hu X."/>
            <person name="Ji K."/>
            <person name="Xiang X."/>
            <person name="Song Q."/>
            <person name="Yuan D."/>
            <person name="Jin S."/>
            <person name="Zhang L."/>
        </authorList>
    </citation>
    <scope>NUCLEOTIDE SEQUENCE [LARGE SCALE GENOMIC DNA]</scope>
    <source>
        <strain evidence="1">SQ_2022a</strain>
    </source>
</reference>
<name>A0ACC0GZ68_9ERIC</name>
<organism evidence="1 2">
    <name type="scientific">Camellia lanceoleosa</name>
    <dbReference type="NCBI Taxonomy" id="1840588"/>
    <lineage>
        <taxon>Eukaryota</taxon>
        <taxon>Viridiplantae</taxon>
        <taxon>Streptophyta</taxon>
        <taxon>Embryophyta</taxon>
        <taxon>Tracheophyta</taxon>
        <taxon>Spermatophyta</taxon>
        <taxon>Magnoliopsida</taxon>
        <taxon>eudicotyledons</taxon>
        <taxon>Gunneridae</taxon>
        <taxon>Pentapetalae</taxon>
        <taxon>asterids</taxon>
        <taxon>Ericales</taxon>
        <taxon>Theaceae</taxon>
        <taxon>Camellia</taxon>
    </lineage>
</organism>
<protein>
    <submittedName>
        <fullName evidence="1">Uncharacterized protein</fullName>
    </submittedName>
</protein>
<proteinExistence type="predicted"/>
<comment type="caution">
    <text evidence="1">The sequence shown here is derived from an EMBL/GenBank/DDBJ whole genome shotgun (WGS) entry which is preliminary data.</text>
</comment>
<evidence type="ECO:0000313" key="2">
    <source>
        <dbReference type="Proteomes" id="UP001060215"/>
    </source>
</evidence>
<evidence type="ECO:0000313" key="1">
    <source>
        <dbReference type="EMBL" id="KAI8005848.1"/>
    </source>
</evidence>